<protein>
    <submittedName>
        <fullName evidence="2">Uncharacterized protein</fullName>
    </submittedName>
</protein>
<dbReference type="EMBL" id="UINC01044056">
    <property type="protein sequence ID" value="SVB48970.1"/>
    <property type="molecule type" value="Genomic_DNA"/>
</dbReference>
<feature type="transmembrane region" description="Helical" evidence="1">
    <location>
        <begin position="201"/>
        <end position="224"/>
    </location>
</feature>
<reference evidence="2" key="1">
    <citation type="submission" date="2018-05" db="EMBL/GenBank/DDBJ databases">
        <authorList>
            <person name="Lanie J.A."/>
            <person name="Ng W.-L."/>
            <person name="Kazmierczak K.M."/>
            <person name="Andrzejewski T.M."/>
            <person name="Davidsen T.M."/>
            <person name="Wayne K.J."/>
            <person name="Tettelin H."/>
            <person name="Glass J.I."/>
            <person name="Rusch D."/>
            <person name="Podicherti R."/>
            <person name="Tsui H.-C.T."/>
            <person name="Winkler M.E."/>
        </authorList>
    </citation>
    <scope>NUCLEOTIDE SEQUENCE</scope>
</reference>
<organism evidence="2">
    <name type="scientific">marine metagenome</name>
    <dbReference type="NCBI Taxonomy" id="408172"/>
    <lineage>
        <taxon>unclassified sequences</taxon>
        <taxon>metagenomes</taxon>
        <taxon>ecological metagenomes</taxon>
    </lineage>
</organism>
<dbReference type="AlphaFoldDB" id="A0A382EE77"/>
<accession>A0A382EE77</accession>
<gene>
    <name evidence="2" type="ORF">METZ01_LOCUS201824</name>
</gene>
<feature type="transmembrane region" description="Helical" evidence="1">
    <location>
        <begin position="152"/>
        <end position="172"/>
    </location>
</feature>
<keyword evidence="1" id="KW-0812">Transmembrane</keyword>
<proteinExistence type="predicted"/>
<evidence type="ECO:0000313" key="2">
    <source>
        <dbReference type="EMBL" id="SVB48970.1"/>
    </source>
</evidence>
<keyword evidence="1" id="KW-1133">Transmembrane helix</keyword>
<feature type="transmembrane region" description="Helical" evidence="1">
    <location>
        <begin position="119"/>
        <end position="140"/>
    </location>
</feature>
<evidence type="ECO:0000256" key="1">
    <source>
        <dbReference type="SAM" id="Phobius"/>
    </source>
</evidence>
<feature type="transmembrane region" description="Helical" evidence="1">
    <location>
        <begin position="19"/>
        <end position="38"/>
    </location>
</feature>
<feature type="transmembrane region" description="Helical" evidence="1">
    <location>
        <begin position="231"/>
        <end position="251"/>
    </location>
</feature>
<keyword evidence="1" id="KW-0472">Membrane</keyword>
<feature type="non-terminal residue" evidence="2">
    <location>
        <position position="1"/>
    </location>
</feature>
<name>A0A382EE77_9ZZZZ</name>
<feature type="transmembrane region" description="Helical" evidence="1">
    <location>
        <begin position="93"/>
        <end position="113"/>
    </location>
</feature>
<feature type="transmembrane region" description="Helical" evidence="1">
    <location>
        <begin position="50"/>
        <end position="72"/>
    </location>
</feature>
<sequence>VNSLENHFSYARLAWGLRWIISLQCFGCAASLAVPSHLNSRLLPLQGDAFAGAVDTTIALILWLTGCALPFLGRASLPASQTQCSSPVARCDAALLCFVAGWVFANSVLSWQMNVEDEFAATDSIGHAVRFVAPVVLLAFGTGTGSYLKLEWLLRIAIASTFIGHGLAAYWLKPGFVDLIVGTMDTFFGDDWRLAGQRESFALVMLSWIGRLDFLLAALILIPFKRLRTVALWMAIWGFVTAVSRVTAFGWERWPDFLIRMANGGLPLLLWLEWKTSSNRPHSL</sequence>